<dbReference type="InterPro" id="IPR055066">
    <property type="entry name" value="AASDHPPT_N"/>
</dbReference>
<gene>
    <name evidence="5" type="ORF">CYJ10_22055</name>
</gene>
<proteinExistence type="inferred from homology"/>
<reference evidence="5 6" key="1">
    <citation type="submission" date="2017-12" db="EMBL/GenBank/DDBJ databases">
        <title>Genome sequence of the active heterotrophic nitrifier-denitrifier, Cupriavidus pauculus UM1.</title>
        <authorList>
            <person name="Putonti C."/>
            <person name="Castignetti D."/>
        </authorList>
    </citation>
    <scope>NUCLEOTIDE SEQUENCE [LARGE SCALE GENOMIC DNA]</scope>
    <source>
        <strain evidence="5 6">UM1</strain>
    </source>
</reference>
<dbReference type="AlphaFoldDB" id="A0A2N5C8M5"/>
<sequence>MPEPVTPLQGQVFPLGVRIWLVRCADVPPESMACLSREECLRHAALRQPADQRRFAATRAALRGLLGQELGIAPAAVRFGTHPRGKPFVESSTDGTPDASHIVFNASHAGDYALIAIGRLDDTDKGTGLGIDIEWTDAQVDIDGLAPLVLSPVEVARLPGGHTERRAAFYRIWTAKEAFFKAVGDGIGDQLPCVSVWPPACGEDVLTAMSSDARLATWAQRMTLHGVEVPDGYVATLAVFRGTGG</sequence>
<dbReference type="InterPro" id="IPR050559">
    <property type="entry name" value="P-Pant_transferase_sf"/>
</dbReference>
<protein>
    <submittedName>
        <fullName evidence="5">Uncharacterized protein</fullName>
    </submittedName>
</protein>
<name>A0A2N5C8M5_9BURK</name>
<dbReference type="InterPro" id="IPR037143">
    <property type="entry name" value="4-PPantetheinyl_Trfase_dom_sf"/>
</dbReference>
<dbReference type="PANTHER" id="PTHR12215:SF10">
    <property type="entry name" value="L-AMINOADIPATE-SEMIALDEHYDE DEHYDROGENASE-PHOSPHOPANTETHEINYL TRANSFERASE"/>
    <property type="match status" value="1"/>
</dbReference>
<evidence type="ECO:0000256" key="2">
    <source>
        <dbReference type="ARBA" id="ARBA00022679"/>
    </source>
</evidence>
<dbReference type="GO" id="GO:0000287">
    <property type="term" value="F:magnesium ion binding"/>
    <property type="evidence" value="ECO:0007669"/>
    <property type="project" value="InterPro"/>
</dbReference>
<comment type="similarity">
    <text evidence="1">Belongs to the P-Pant transferase superfamily. Gsp/Sfp/HetI/AcpT family.</text>
</comment>
<dbReference type="Pfam" id="PF01648">
    <property type="entry name" value="ACPS"/>
    <property type="match status" value="1"/>
</dbReference>
<evidence type="ECO:0000256" key="1">
    <source>
        <dbReference type="ARBA" id="ARBA00010990"/>
    </source>
</evidence>
<accession>A0A2N5C8M5</accession>
<dbReference type="GO" id="GO:0008897">
    <property type="term" value="F:holo-[acyl-carrier-protein] synthase activity"/>
    <property type="evidence" value="ECO:0007669"/>
    <property type="project" value="InterPro"/>
</dbReference>
<dbReference type="GO" id="GO:0005829">
    <property type="term" value="C:cytosol"/>
    <property type="evidence" value="ECO:0007669"/>
    <property type="project" value="TreeGrafter"/>
</dbReference>
<comment type="caution">
    <text evidence="5">The sequence shown here is derived from an EMBL/GenBank/DDBJ whole genome shotgun (WGS) entry which is preliminary data.</text>
</comment>
<evidence type="ECO:0000313" key="6">
    <source>
        <dbReference type="Proteomes" id="UP000234341"/>
    </source>
</evidence>
<dbReference type="Gene3D" id="3.90.470.20">
    <property type="entry name" value="4'-phosphopantetheinyl transferase domain"/>
    <property type="match status" value="1"/>
</dbReference>
<dbReference type="GO" id="GO:0019878">
    <property type="term" value="P:lysine biosynthetic process via aminoadipic acid"/>
    <property type="evidence" value="ECO:0007669"/>
    <property type="project" value="TreeGrafter"/>
</dbReference>
<feature type="domain" description="4'-phosphopantetheinyl transferase" evidence="3">
    <location>
        <begin position="128"/>
        <end position="204"/>
    </location>
</feature>
<dbReference type="EMBL" id="PJRP01000011">
    <property type="protein sequence ID" value="PLP98561.1"/>
    <property type="molecule type" value="Genomic_DNA"/>
</dbReference>
<dbReference type="InterPro" id="IPR008278">
    <property type="entry name" value="4-PPantetheinyl_Trfase_dom"/>
</dbReference>
<evidence type="ECO:0000313" key="5">
    <source>
        <dbReference type="EMBL" id="PLP98561.1"/>
    </source>
</evidence>
<dbReference type="Proteomes" id="UP000234341">
    <property type="component" value="Unassembled WGS sequence"/>
</dbReference>
<evidence type="ECO:0000259" key="3">
    <source>
        <dbReference type="Pfam" id="PF01648"/>
    </source>
</evidence>
<dbReference type="SUPFAM" id="SSF56214">
    <property type="entry name" value="4'-phosphopantetheinyl transferase"/>
    <property type="match status" value="2"/>
</dbReference>
<feature type="domain" description="4'-phosphopantetheinyl transferase N-terminal" evidence="4">
    <location>
        <begin position="32"/>
        <end position="116"/>
    </location>
</feature>
<keyword evidence="2" id="KW-0808">Transferase</keyword>
<dbReference type="PANTHER" id="PTHR12215">
    <property type="entry name" value="PHOSPHOPANTETHEINE TRANSFERASE"/>
    <property type="match status" value="1"/>
</dbReference>
<dbReference type="Pfam" id="PF22624">
    <property type="entry name" value="AASDHPPT_N"/>
    <property type="match status" value="1"/>
</dbReference>
<organism evidence="5 6">
    <name type="scientific">Cupriavidus pauculus</name>
    <dbReference type="NCBI Taxonomy" id="82633"/>
    <lineage>
        <taxon>Bacteria</taxon>
        <taxon>Pseudomonadati</taxon>
        <taxon>Pseudomonadota</taxon>
        <taxon>Betaproteobacteria</taxon>
        <taxon>Burkholderiales</taxon>
        <taxon>Burkholderiaceae</taxon>
        <taxon>Cupriavidus</taxon>
    </lineage>
</organism>
<evidence type="ECO:0000259" key="4">
    <source>
        <dbReference type="Pfam" id="PF22624"/>
    </source>
</evidence>